<proteinExistence type="predicted"/>
<protein>
    <submittedName>
        <fullName evidence="2">Helix-turn-helix domain-containing protein</fullName>
    </submittedName>
</protein>
<organism evidence="2 3">
    <name type="scientific">Asanoa hainanensis</name>
    <dbReference type="NCBI Taxonomy" id="560556"/>
    <lineage>
        <taxon>Bacteria</taxon>
        <taxon>Bacillati</taxon>
        <taxon>Actinomycetota</taxon>
        <taxon>Actinomycetes</taxon>
        <taxon>Micromonosporales</taxon>
        <taxon>Micromonosporaceae</taxon>
        <taxon>Asanoa</taxon>
    </lineage>
</organism>
<evidence type="ECO:0000313" key="2">
    <source>
        <dbReference type="EMBL" id="SNT58538.1"/>
    </source>
</evidence>
<dbReference type="GO" id="GO:0003677">
    <property type="term" value="F:DNA binding"/>
    <property type="evidence" value="ECO:0007669"/>
    <property type="project" value="InterPro"/>
</dbReference>
<dbReference type="Pfam" id="PF13443">
    <property type="entry name" value="HTH_26"/>
    <property type="match status" value="1"/>
</dbReference>
<gene>
    <name evidence="2" type="ORF">SAMN05421812_11118</name>
</gene>
<dbReference type="SMART" id="SM00530">
    <property type="entry name" value="HTH_XRE"/>
    <property type="match status" value="1"/>
</dbReference>
<feature type="domain" description="HTH cro/C1-type" evidence="1">
    <location>
        <begin position="120"/>
        <end position="174"/>
    </location>
</feature>
<dbReference type="Gene3D" id="1.10.260.40">
    <property type="entry name" value="lambda repressor-like DNA-binding domains"/>
    <property type="match status" value="1"/>
</dbReference>
<evidence type="ECO:0000259" key="1">
    <source>
        <dbReference type="SMART" id="SM00530"/>
    </source>
</evidence>
<evidence type="ECO:0000313" key="3">
    <source>
        <dbReference type="Proteomes" id="UP000198362"/>
    </source>
</evidence>
<dbReference type="SUPFAM" id="SSF47413">
    <property type="entry name" value="lambda repressor-like DNA-binding domains"/>
    <property type="match status" value="1"/>
</dbReference>
<accession>A0A239NVS0</accession>
<keyword evidence="3" id="KW-1185">Reference proteome</keyword>
<reference evidence="2 3" key="1">
    <citation type="submission" date="2017-06" db="EMBL/GenBank/DDBJ databases">
        <authorList>
            <person name="Kim H.J."/>
            <person name="Triplett B.A."/>
        </authorList>
    </citation>
    <scope>NUCLEOTIDE SEQUENCE [LARGE SCALE GENOMIC DNA]</scope>
    <source>
        <strain evidence="2 3">CGMCC 4.5593</strain>
    </source>
</reference>
<name>A0A239NVS0_9ACTN</name>
<dbReference type="EMBL" id="FZPH01000011">
    <property type="protein sequence ID" value="SNT58538.1"/>
    <property type="molecule type" value="Genomic_DNA"/>
</dbReference>
<dbReference type="InterPro" id="IPR010982">
    <property type="entry name" value="Lambda_DNA-bd_dom_sf"/>
</dbReference>
<dbReference type="InterPro" id="IPR001387">
    <property type="entry name" value="Cro/C1-type_HTH"/>
</dbReference>
<dbReference type="Proteomes" id="UP000198362">
    <property type="component" value="Unassembled WGS sequence"/>
</dbReference>
<dbReference type="CDD" id="cd00093">
    <property type="entry name" value="HTH_XRE"/>
    <property type="match status" value="1"/>
</dbReference>
<sequence>MFSALTFWPDYSSTPAPRVPVAVLVPFFNDLLDELPWWNPAWRVTRISAVEPSGAMVGGSGFDEVTVLGEVGDADPQPFVGRVRLQDDRLVRFQAKIGDVVIEPGSTPAGEPEQDPFAALVRVLMDVRGLRIRDVARGAFLSEATIRCLRGGWSPDPVVARRVAEALDVTPEELLAAAGHDAEPDGPR</sequence>
<dbReference type="AlphaFoldDB" id="A0A239NVS0"/>